<evidence type="ECO:0000256" key="5">
    <source>
        <dbReference type="ARBA" id="ARBA00022833"/>
    </source>
</evidence>
<keyword evidence="4" id="KW-0479">Metal-binding</keyword>
<comment type="similarity">
    <text evidence="1">In the C-terminal section; belongs to the transposase 35 family.</text>
</comment>
<dbReference type="InterPro" id="IPR001959">
    <property type="entry name" value="Transposase"/>
</dbReference>
<dbReference type="AlphaFoldDB" id="E0UJQ5"/>
<dbReference type="EMBL" id="CP002198">
    <property type="protein sequence ID" value="ADN12299.1"/>
    <property type="molecule type" value="Genomic_DNA"/>
</dbReference>
<evidence type="ECO:0000259" key="10">
    <source>
        <dbReference type="Pfam" id="PF12323"/>
    </source>
</evidence>
<gene>
    <name evidence="11" type="ordered locus">Cyan7822_0250</name>
</gene>
<organism evidence="11 12">
    <name type="scientific">Gloeothece verrucosa (strain PCC 7822)</name>
    <name type="common">Cyanothece sp. (strain PCC 7822)</name>
    <dbReference type="NCBI Taxonomy" id="497965"/>
    <lineage>
        <taxon>Bacteria</taxon>
        <taxon>Bacillati</taxon>
        <taxon>Cyanobacteriota</taxon>
        <taxon>Cyanophyceae</taxon>
        <taxon>Oscillatoriophycideae</taxon>
        <taxon>Chroococcales</taxon>
        <taxon>Aphanothecaceae</taxon>
        <taxon>Gloeothece</taxon>
        <taxon>Gloeothece verrucosa</taxon>
    </lineage>
</organism>
<evidence type="ECO:0000313" key="12">
    <source>
        <dbReference type="Proteomes" id="UP000008206"/>
    </source>
</evidence>
<keyword evidence="6" id="KW-0238">DNA-binding</keyword>
<accession>E0UJQ5</accession>
<dbReference type="HOGENOM" id="CLU_032903_0_0_3"/>
<evidence type="ECO:0000256" key="7">
    <source>
        <dbReference type="ARBA" id="ARBA00023172"/>
    </source>
</evidence>
<protein>
    <submittedName>
        <fullName evidence="11">Transposase, IS605 OrfB family</fullName>
    </submittedName>
</protein>
<keyword evidence="7" id="KW-0233">DNA recombination</keyword>
<evidence type="ECO:0000256" key="2">
    <source>
        <dbReference type="ARBA" id="ARBA00011044"/>
    </source>
</evidence>
<dbReference type="eggNOG" id="COG0675">
    <property type="taxonomic scope" value="Bacteria"/>
</dbReference>
<dbReference type="InterPro" id="IPR010095">
    <property type="entry name" value="Cas12f1-like_TNB"/>
</dbReference>
<evidence type="ECO:0000256" key="6">
    <source>
        <dbReference type="ARBA" id="ARBA00023125"/>
    </source>
</evidence>
<keyword evidence="5" id="KW-0862">Zinc</keyword>
<feature type="domain" description="Transposase putative helix-turn-helix" evidence="10">
    <location>
        <begin position="1"/>
        <end position="46"/>
    </location>
</feature>
<dbReference type="GO" id="GO:0046872">
    <property type="term" value="F:metal ion binding"/>
    <property type="evidence" value="ECO:0007669"/>
    <property type="project" value="UniProtKB-KW"/>
</dbReference>
<feature type="domain" description="Probable transposase IS891/IS1136/IS1341" evidence="8">
    <location>
        <begin position="168"/>
        <end position="282"/>
    </location>
</feature>
<dbReference type="NCBIfam" id="NF040570">
    <property type="entry name" value="guided_TnpB"/>
    <property type="match status" value="1"/>
</dbReference>
<dbReference type="InterPro" id="IPR051399">
    <property type="entry name" value="RNA-guided_DNA_endo/Transpos"/>
</dbReference>
<dbReference type="Proteomes" id="UP000008206">
    <property type="component" value="Chromosome"/>
</dbReference>
<name>E0UJQ5_GLOV7</name>
<evidence type="ECO:0000256" key="3">
    <source>
        <dbReference type="ARBA" id="ARBA00022578"/>
    </source>
</evidence>
<proteinExistence type="inferred from homology"/>
<dbReference type="PANTHER" id="PTHR30405">
    <property type="entry name" value="TRANSPOSASE"/>
    <property type="match status" value="1"/>
</dbReference>
<dbReference type="RefSeq" id="WP_013320409.1">
    <property type="nucleotide sequence ID" value="NC_014501.1"/>
</dbReference>
<dbReference type="GO" id="GO:0032196">
    <property type="term" value="P:transposition"/>
    <property type="evidence" value="ECO:0007669"/>
    <property type="project" value="UniProtKB-KW"/>
</dbReference>
<dbReference type="InterPro" id="IPR021027">
    <property type="entry name" value="Transposase_put_HTH"/>
</dbReference>
<evidence type="ECO:0000259" key="8">
    <source>
        <dbReference type="Pfam" id="PF01385"/>
    </source>
</evidence>
<dbReference type="GO" id="GO:0003677">
    <property type="term" value="F:DNA binding"/>
    <property type="evidence" value="ECO:0007669"/>
    <property type="project" value="UniProtKB-KW"/>
</dbReference>
<dbReference type="NCBIfam" id="TIGR01766">
    <property type="entry name" value="IS200/IS605 family accessory protein TnpB-like domain"/>
    <property type="match status" value="1"/>
</dbReference>
<feature type="domain" description="Cas12f1-like TNB" evidence="9">
    <location>
        <begin position="294"/>
        <end position="361"/>
    </location>
</feature>
<sequence length="380" mass="43858">MKARYQFRVYPTKDQQIAIARLFGCCRVVWNDALSFCQEKYKQGEKKPSYGELSKRLTQLKKSSEKEWLGEVSSIPLQQSLKDLEQAYSNFFKSCKGERKGKKIKPPKFKKRKSRQSAKFTDNGFKVRQHNVYLPKIGKLRIVWTRPLPSPPSSVTLIKDSADRYFLSFVVEIHPEKLPDNEQSIGIDLGIIDFATFSNGEKVKAPKPLKKRLKRLKKLQRKFSRKKKGSKRREVARKKVAKLHAKIADTRKDFLHKLSTRVVRENQTIALEDLNTSGLMKNRKLARAISDLGWCTFRDMLTAKSEKYGRDLRIIDRWEPTSQKCSCCGKKGGKKELYVREWLCLFCGTWHDRDVNAAKNILVAGGLSETLNGVRLVQSK</sequence>
<dbReference type="GO" id="GO:0006310">
    <property type="term" value="P:DNA recombination"/>
    <property type="evidence" value="ECO:0007669"/>
    <property type="project" value="UniProtKB-KW"/>
</dbReference>
<comment type="similarity">
    <text evidence="2">In the N-terminal section; belongs to the transposase 2 family.</text>
</comment>
<dbReference type="KEGG" id="cyj:Cyan7822_0250"/>
<dbReference type="Pfam" id="PF12323">
    <property type="entry name" value="HTH_OrfB_IS605"/>
    <property type="match status" value="1"/>
</dbReference>
<dbReference type="PANTHER" id="PTHR30405:SF25">
    <property type="entry name" value="RNA-GUIDED DNA ENDONUCLEASE INSQ-RELATED"/>
    <property type="match status" value="1"/>
</dbReference>
<evidence type="ECO:0000256" key="4">
    <source>
        <dbReference type="ARBA" id="ARBA00022723"/>
    </source>
</evidence>
<dbReference type="Pfam" id="PF01385">
    <property type="entry name" value="OrfB_IS605"/>
    <property type="match status" value="1"/>
</dbReference>
<evidence type="ECO:0000313" key="11">
    <source>
        <dbReference type="EMBL" id="ADN12299.1"/>
    </source>
</evidence>
<reference evidence="12" key="1">
    <citation type="journal article" date="2011" name="MBio">
        <title>Novel metabolic attributes of the genus Cyanothece, comprising a group of unicellular nitrogen-fixing Cyanobacteria.</title>
        <authorList>
            <person name="Bandyopadhyay A."/>
            <person name="Elvitigala T."/>
            <person name="Welsh E."/>
            <person name="Stockel J."/>
            <person name="Liberton M."/>
            <person name="Min H."/>
            <person name="Sherman L.A."/>
            <person name="Pakrasi H.B."/>
        </authorList>
    </citation>
    <scope>NUCLEOTIDE SEQUENCE [LARGE SCALE GENOMIC DNA]</scope>
    <source>
        <strain evidence="12">PCC 7822</strain>
    </source>
</reference>
<evidence type="ECO:0000256" key="1">
    <source>
        <dbReference type="ARBA" id="ARBA00008761"/>
    </source>
</evidence>
<evidence type="ECO:0000259" key="9">
    <source>
        <dbReference type="Pfam" id="PF07282"/>
    </source>
</evidence>
<dbReference type="Pfam" id="PF07282">
    <property type="entry name" value="Cas12f1-like_TNB"/>
    <property type="match status" value="1"/>
</dbReference>
<keyword evidence="3" id="KW-0815">Transposition</keyword>
<keyword evidence="12" id="KW-1185">Reference proteome</keyword>